<feature type="non-terminal residue" evidence="2">
    <location>
        <position position="1"/>
    </location>
</feature>
<dbReference type="Proteomes" id="UP001362999">
    <property type="component" value="Unassembled WGS sequence"/>
</dbReference>
<reference evidence="2 3" key="1">
    <citation type="journal article" date="2024" name="J Genomics">
        <title>Draft genome sequencing and assembly of Favolaschia claudopus CIRM-BRFM 2984 isolated from oak limbs.</title>
        <authorList>
            <person name="Navarro D."/>
            <person name="Drula E."/>
            <person name="Chaduli D."/>
            <person name="Cazenave R."/>
            <person name="Ahrendt S."/>
            <person name="Wang J."/>
            <person name="Lipzen A."/>
            <person name="Daum C."/>
            <person name="Barry K."/>
            <person name="Grigoriev I.V."/>
            <person name="Favel A."/>
            <person name="Rosso M.N."/>
            <person name="Martin F."/>
        </authorList>
    </citation>
    <scope>NUCLEOTIDE SEQUENCE [LARGE SCALE GENOMIC DNA]</scope>
    <source>
        <strain evidence="2 3">CIRM-BRFM 2984</strain>
    </source>
</reference>
<evidence type="ECO:0000313" key="3">
    <source>
        <dbReference type="Proteomes" id="UP001362999"/>
    </source>
</evidence>
<evidence type="ECO:0000313" key="2">
    <source>
        <dbReference type="EMBL" id="KAK6980720.1"/>
    </source>
</evidence>
<comment type="caution">
    <text evidence="2">The sequence shown here is derived from an EMBL/GenBank/DDBJ whole genome shotgun (WGS) entry which is preliminary data.</text>
</comment>
<name>A0AAV9ZEL2_9AGAR</name>
<dbReference type="AlphaFoldDB" id="A0AAV9ZEL2"/>
<feature type="region of interest" description="Disordered" evidence="1">
    <location>
        <begin position="16"/>
        <end position="50"/>
    </location>
</feature>
<dbReference type="EMBL" id="JAWWNJ010000157">
    <property type="protein sequence ID" value="KAK6980720.1"/>
    <property type="molecule type" value="Genomic_DNA"/>
</dbReference>
<protein>
    <submittedName>
        <fullName evidence="2">Uncharacterized protein</fullName>
    </submittedName>
</protein>
<keyword evidence="3" id="KW-1185">Reference proteome</keyword>
<feature type="region of interest" description="Disordered" evidence="1">
    <location>
        <begin position="126"/>
        <end position="149"/>
    </location>
</feature>
<organism evidence="2 3">
    <name type="scientific">Favolaschia claudopus</name>
    <dbReference type="NCBI Taxonomy" id="2862362"/>
    <lineage>
        <taxon>Eukaryota</taxon>
        <taxon>Fungi</taxon>
        <taxon>Dikarya</taxon>
        <taxon>Basidiomycota</taxon>
        <taxon>Agaricomycotina</taxon>
        <taxon>Agaricomycetes</taxon>
        <taxon>Agaricomycetidae</taxon>
        <taxon>Agaricales</taxon>
        <taxon>Marasmiineae</taxon>
        <taxon>Mycenaceae</taxon>
        <taxon>Favolaschia</taxon>
    </lineage>
</organism>
<proteinExistence type="predicted"/>
<evidence type="ECO:0000256" key="1">
    <source>
        <dbReference type="SAM" id="MobiDB-lite"/>
    </source>
</evidence>
<accession>A0AAV9ZEL2</accession>
<sequence length="277" mass="31699">QLFSFSSLILFFPATQHPRSQPRPRRTAVLPLPPSAQDSRGRGFASDATSRRLRIVSSTRTKTKPRRRRKLKPCAGTCLFISSSSSFAPPYPCFLTFPRHSAPTTHFRPRRSHLLLRFKMQRLRERRPGRVERKQEKERKRMTEWEEERVGREREREQRRAEVGGRRSGRVCGWWGCWVVKVVWTEGGHGKPTSVWRLTVHASEMRMQEVEVGVFPVDGAGDNDPVVIGAACGGGGRDGIIRWRRGSGMVKRGAVNERLRVVVAAGGKERETYRCKR</sequence>
<gene>
    <name evidence="2" type="ORF">R3P38DRAFT_467159</name>
</gene>